<dbReference type="Gene3D" id="2.60.120.200">
    <property type="match status" value="1"/>
</dbReference>
<dbReference type="SUPFAM" id="SSF49899">
    <property type="entry name" value="Concanavalin A-like lectins/glucanases"/>
    <property type="match status" value="1"/>
</dbReference>
<dbReference type="KEGG" id="stae:HNV11_05780"/>
<sequence>MCLNAQDLNRGLVAWYKFDGSSQDASSYANHGTPHNVTFGQGSCGEPNSAVYLNGKNAYIDLPLSKLINGKKQLTLTAWVKPARFNNIQYTLNTVFSHWIDYGAGGPLGVLFGVSPFSSVVGAFSGGYQVSSTYNVIQPNEWQLIVLVYDGTKASAADRTRFQVNCREYTSVCNNTYSSCSATPTALGTAANYTFIGTRKDDLGRFVDFFEGYVDDLKLYDRLLTREELNQIYLLCNPRACDDNNCLTDDQLNALTCQCEHIPKPQPDCDDKNSRTDDRYNLDSCACEHVLKPNVPQPNVYIPSAFSPNKDGVNDLYKPIYRGVVQVTVAIFDRWGETVFRGDNLTDGWDGTYRNAPCAEGTYQYIITGEYDTGEPFDFRGSLFLVK</sequence>
<dbReference type="InterPro" id="IPR026341">
    <property type="entry name" value="T9SS_type_B"/>
</dbReference>
<dbReference type="RefSeq" id="WP_171738766.1">
    <property type="nucleotide sequence ID" value="NZ_CP053435.1"/>
</dbReference>
<accession>A0A6M5Y2S9</accession>
<dbReference type="NCBIfam" id="TIGR04131">
    <property type="entry name" value="Bac_Flav_CTERM"/>
    <property type="match status" value="1"/>
</dbReference>
<gene>
    <name evidence="1" type="ORF">HNV11_05780</name>
</gene>
<organism evidence="1 2">
    <name type="scientific">Spirosoma taeanense</name>
    <dbReference type="NCBI Taxonomy" id="2735870"/>
    <lineage>
        <taxon>Bacteria</taxon>
        <taxon>Pseudomonadati</taxon>
        <taxon>Bacteroidota</taxon>
        <taxon>Cytophagia</taxon>
        <taxon>Cytophagales</taxon>
        <taxon>Cytophagaceae</taxon>
        <taxon>Spirosoma</taxon>
    </lineage>
</organism>
<dbReference type="GO" id="GO:0005975">
    <property type="term" value="P:carbohydrate metabolic process"/>
    <property type="evidence" value="ECO:0007669"/>
    <property type="project" value="UniProtKB-ARBA"/>
</dbReference>
<dbReference type="EMBL" id="CP053435">
    <property type="protein sequence ID" value="QJW88927.1"/>
    <property type="molecule type" value="Genomic_DNA"/>
</dbReference>
<dbReference type="GO" id="GO:0004553">
    <property type="term" value="F:hydrolase activity, hydrolyzing O-glycosyl compounds"/>
    <property type="evidence" value="ECO:0007669"/>
    <property type="project" value="UniProtKB-ARBA"/>
</dbReference>
<name>A0A6M5Y2S9_9BACT</name>
<dbReference type="AlphaFoldDB" id="A0A6M5Y2S9"/>
<keyword evidence="2" id="KW-1185">Reference proteome</keyword>
<dbReference type="InterPro" id="IPR013320">
    <property type="entry name" value="ConA-like_dom_sf"/>
</dbReference>
<dbReference type="Pfam" id="PF13585">
    <property type="entry name" value="CHU_C"/>
    <property type="match status" value="1"/>
</dbReference>
<evidence type="ECO:0000313" key="1">
    <source>
        <dbReference type="EMBL" id="QJW88927.1"/>
    </source>
</evidence>
<reference evidence="1 2" key="1">
    <citation type="submission" date="2020-05" db="EMBL/GenBank/DDBJ databases">
        <title>Genome sequencing of Spirosoma sp. TS118.</title>
        <authorList>
            <person name="Lee J.-H."/>
            <person name="Jeong S."/>
            <person name="Zhao L."/>
            <person name="Jung J.-H."/>
            <person name="Kim M.-K."/>
            <person name="Lim S."/>
        </authorList>
    </citation>
    <scope>NUCLEOTIDE SEQUENCE [LARGE SCALE GENOMIC DNA]</scope>
    <source>
        <strain evidence="1 2">TS118</strain>
    </source>
</reference>
<proteinExistence type="predicted"/>
<dbReference type="Proteomes" id="UP000502756">
    <property type="component" value="Chromosome"/>
</dbReference>
<dbReference type="Pfam" id="PF13385">
    <property type="entry name" value="Laminin_G_3"/>
    <property type="match status" value="1"/>
</dbReference>
<protein>
    <submittedName>
        <fullName evidence="1">T9SS type B sorting domain-containing protein</fullName>
    </submittedName>
</protein>
<evidence type="ECO:0000313" key="2">
    <source>
        <dbReference type="Proteomes" id="UP000502756"/>
    </source>
</evidence>